<proteinExistence type="predicted"/>
<accession>A0ABT8L4M6</accession>
<gene>
    <name evidence="1" type="ORF">QQ020_05045</name>
</gene>
<sequence>MNKLMKYVAIMFGACLFACDDNETEISDQGLDEITFSENIMVESGDEVDEVIAERTRFGFGKGGIKGGLGGFLGCATISEETPEDADYPLIITIDYTEGCNATLWDITKSGKIIITLTGAPDEAGSQRIITYDNYMVNDHLIEGTRTYTNNGDGSHTVTLVDGKITTPEGAEITRTSTRTKTLVSGGDTEDRSDDVFEITGSASGTNAEGVSYSKTITSPLVKRKDCLWITSGTVEENSGDDQVVVDFGDGTCDNLATRTENGVSEEIEMNFKVRRKKR</sequence>
<comment type="caution">
    <text evidence="1">The sequence shown here is derived from an EMBL/GenBank/DDBJ whole genome shotgun (WGS) entry which is preliminary data.</text>
</comment>
<protein>
    <recommendedName>
        <fullName evidence="3">Lipoprotein</fullName>
    </recommendedName>
</protein>
<evidence type="ECO:0008006" key="3">
    <source>
        <dbReference type="Google" id="ProtNLM"/>
    </source>
</evidence>
<dbReference type="EMBL" id="JAUJEB010000001">
    <property type="protein sequence ID" value="MDN5211401.1"/>
    <property type="molecule type" value="Genomic_DNA"/>
</dbReference>
<evidence type="ECO:0000313" key="1">
    <source>
        <dbReference type="EMBL" id="MDN5211401.1"/>
    </source>
</evidence>
<evidence type="ECO:0000313" key="2">
    <source>
        <dbReference type="Proteomes" id="UP001172083"/>
    </source>
</evidence>
<organism evidence="1 2">
    <name type="scientific">Agaribacillus aureus</name>
    <dbReference type="NCBI Taxonomy" id="3051825"/>
    <lineage>
        <taxon>Bacteria</taxon>
        <taxon>Pseudomonadati</taxon>
        <taxon>Bacteroidota</taxon>
        <taxon>Cytophagia</taxon>
        <taxon>Cytophagales</taxon>
        <taxon>Splendidivirgaceae</taxon>
        <taxon>Agaribacillus</taxon>
    </lineage>
</organism>
<name>A0ABT8L4M6_9BACT</name>
<dbReference type="Proteomes" id="UP001172083">
    <property type="component" value="Unassembled WGS sequence"/>
</dbReference>
<dbReference type="RefSeq" id="WP_346756735.1">
    <property type="nucleotide sequence ID" value="NZ_JAUJEB010000001.1"/>
</dbReference>
<keyword evidence="2" id="KW-1185">Reference proteome</keyword>
<reference evidence="1" key="1">
    <citation type="submission" date="2023-06" db="EMBL/GenBank/DDBJ databases">
        <title>Genomic of Agaribacillus aureum.</title>
        <authorList>
            <person name="Wang G."/>
        </authorList>
    </citation>
    <scope>NUCLEOTIDE SEQUENCE</scope>
    <source>
        <strain evidence="1">BMA12</strain>
    </source>
</reference>